<proteinExistence type="predicted"/>
<sequence>ELVQKNEDAGKYENFKTSSSCIPKHYP</sequence>
<evidence type="ECO:0000313" key="3">
    <source>
        <dbReference type="Proteomes" id="UP000708208"/>
    </source>
</evidence>
<accession>A0A8J2L8Z0</accession>
<comment type="caution">
    <text evidence="2">The sequence shown here is derived from an EMBL/GenBank/DDBJ whole genome shotgun (WGS) entry which is preliminary data.</text>
</comment>
<evidence type="ECO:0000313" key="2">
    <source>
        <dbReference type="EMBL" id="CAG7830823.1"/>
    </source>
</evidence>
<keyword evidence="3" id="KW-1185">Reference proteome</keyword>
<dbReference type="EMBL" id="CAJVCH010557767">
    <property type="protein sequence ID" value="CAG7830823.1"/>
    <property type="molecule type" value="Genomic_DNA"/>
</dbReference>
<protein>
    <submittedName>
        <fullName evidence="2">Uncharacterized protein</fullName>
    </submittedName>
</protein>
<reference evidence="2" key="1">
    <citation type="submission" date="2021-06" db="EMBL/GenBank/DDBJ databases">
        <authorList>
            <person name="Hodson N. C."/>
            <person name="Mongue J. A."/>
            <person name="Jaron S. K."/>
        </authorList>
    </citation>
    <scope>NUCLEOTIDE SEQUENCE</scope>
</reference>
<evidence type="ECO:0000256" key="1">
    <source>
        <dbReference type="SAM" id="MobiDB-lite"/>
    </source>
</evidence>
<dbReference type="Proteomes" id="UP000708208">
    <property type="component" value="Unassembled WGS sequence"/>
</dbReference>
<dbReference type="AlphaFoldDB" id="A0A8J2L8Z0"/>
<feature type="compositionally biased region" description="Basic and acidic residues" evidence="1">
    <location>
        <begin position="1"/>
        <end position="14"/>
    </location>
</feature>
<feature type="non-terminal residue" evidence="2">
    <location>
        <position position="1"/>
    </location>
</feature>
<feature type="region of interest" description="Disordered" evidence="1">
    <location>
        <begin position="1"/>
        <end position="27"/>
    </location>
</feature>
<name>A0A8J2L8Z0_9HEXA</name>
<organism evidence="2 3">
    <name type="scientific">Allacma fusca</name>
    <dbReference type="NCBI Taxonomy" id="39272"/>
    <lineage>
        <taxon>Eukaryota</taxon>
        <taxon>Metazoa</taxon>
        <taxon>Ecdysozoa</taxon>
        <taxon>Arthropoda</taxon>
        <taxon>Hexapoda</taxon>
        <taxon>Collembola</taxon>
        <taxon>Symphypleona</taxon>
        <taxon>Sminthuridae</taxon>
        <taxon>Allacma</taxon>
    </lineage>
</organism>
<gene>
    <name evidence="2" type="ORF">AFUS01_LOCUS40601</name>
</gene>